<name>A0A183G9H0_HELPZ</name>
<evidence type="ECO:0000313" key="2">
    <source>
        <dbReference type="Proteomes" id="UP000050761"/>
    </source>
</evidence>
<accession>A0A3P8AD31</accession>
<evidence type="ECO:0000313" key="1">
    <source>
        <dbReference type="EMBL" id="VDP12167.1"/>
    </source>
</evidence>
<dbReference type="Proteomes" id="UP000050761">
    <property type="component" value="Unassembled WGS sequence"/>
</dbReference>
<sequence>MADMEIQMEDRADKENNPSLVQAVRELKQSTAGNDGRNFAEAKDQGLDGMNALEKLGVQIVLTGPVQCTRVDERVTKDAEKCELRDTARVAKRAYIAPHRGAALLSPLEKGHLLFKCADDCFEGSKLGDIEGIEFPGAIAKEEFGTVWTAWLACSIFRRYDIDLGTKIRMQRKGHVCFDADSLRIVLKFAFGKCVDWTDFLCNAKHIIDHTPIENHHVHRSYNEALQMVRKEIEDHAARSRPRKTGPVGYATFEGASPIERDGPRGGIVTKVVSNFERLIEVLDDWKASRAWVIVWPLDSQFKDEVPSKLIKLARAYLEEGGLIITAWPPITSRNHGKWMELADLWKSFDDAIRNLSNVEQVYTTASNTVIDGKLFIEVGAPEGGKKPCNRSTATANVLDIEDDVYEGGRHVGRAYLGAKQARTVRDHCTGKGARSMISAV</sequence>
<proteinExistence type="predicted"/>
<accession>A0A183G9H0</accession>
<reference evidence="3" key="2">
    <citation type="submission" date="2019-09" db="UniProtKB">
        <authorList>
            <consortium name="WormBaseParasite"/>
        </authorList>
    </citation>
    <scope>IDENTIFICATION</scope>
</reference>
<gene>
    <name evidence="1" type="ORF">HPBE_LOCUS18588</name>
</gene>
<keyword evidence="2" id="KW-1185">Reference proteome</keyword>
<reference evidence="1 2" key="1">
    <citation type="submission" date="2018-11" db="EMBL/GenBank/DDBJ databases">
        <authorList>
            <consortium name="Pathogen Informatics"/>
        </authorList>
    </citation>
    <scope>NUCLEOTIDE SEQUENCE [LARGE SCALE GENOMIC DNA]</scope>
</reference>
<dbReference type="WBParaSite" id="HPBE_0001858901-mRNA-1">
    <property type="protein sequence ID" value="HPBE_0001858901-mRNA-1"/>
    <property type="gene ID" value="HPBE_0001858901"/>
</dbReference>
<protein>
    <submittedName>
        <fullName evidence="3">Glyco_hydro_38N domain-containing protein</fullName>
    </submittedName>
</protein>
<dbReference type="AlphaFoldDB" id="A0A183G9H0"/>
<evidence type="ECO:0000313" key="3">
    <source>
        <dbReference type="WBParaSite" id="HPBE_0001858901-mRNA-1"/>
    </source>
</evidence>
<organism evidence="2 3">
    <name type="scientific">Heligmosomoides polygyrus</name>
    <name type="common">Parasitic roundworm</name>
    <dbReference type="NCBI Taxonomy" id="6339"/>
    <lineage>
        <taxon>Eukaryota</taxon>
        <taxon>Metazoa</taxon>
        <taxon>Ecdysozoa</taxon>
        <taxon>Nematoda</taxon>
        <taxon>Chromadorea</taxon>
        <taxon>Rhabditida</taxon>
        <taxon>Rhabditina</taxon>
        <taxon>Rhabditomorpha</taxon>
        <taxon>Strongyloidea</taxon>
        <taxon>Heligmosomidae</taxon>
        <taxon>Heligmosomoides</taxon>
    </lineage>
</organism>
<dbReference type="EMBL" id="UZAH01030787">
    <property type="protein sequence ID" value="VDP12167.1"/>
    <property type="molecule type" value="Genomic_DNA"/>
</dbReference>